<protein>
    <recommendedName>
        <fullName evidence="1">MULE transposase domain-containing protein</fullName>
    </recommendedName>
</protein>
<dbReference type="PANTHER" id="PTHR31973">
    <property type="entry name" value="POLYPROTEIN, PUTATIVE-RELATED"/>
    <property type="match status" value="1"/>
</dbReference>
<name>A0AAD4X6E0_9MAGN</name>
<proteinExistence type="predicted"/>
<feature type="domain" description="MULE transposase" evidence="1">
    <location>
        <begin position="89"/>
        <end position="179"/>
    </location>
</feature>
<organism evidence="2 3">
    <name type="scientific">Papaver atlanticum</name>
    <dbReference type="NCBI Taxonomy" id="357466"/>
    <lineage>
        <taxon>Eukaryota</taxon>
        <taxon>Viridiplantae</taxon>
        <taxon>Streptophyta</taxon>
        <taxon>Embryophyta</taxon>
        <taxon>Tracheophyta</taxon>
        <taxon>Spermatophyta</taxon>
        <taxon>Magnoliopsida</taxon>
        <taxon>Ranunculales</taxon>
        <taxon>Papaveraceae</taxon>
        <taxon>Papaveroideae</taxon>
        <taxon>Papaver</taxon>
    </lineage>
</organism>
<reference evidence="2" key="1">
    <citation type="submission" date="2022-04" db="EMBL/GenBank/DDBJ databases">
        <title>A functionally conserved STORR gene fusion in Papaver species that diverged 16.8 million years ago.</title>
        <authorList>
            <person name="Catania T."/>
        </authorList>
    </citation>
    <scope>NUCLEOTIDE SEQUENCE</scope>
    <source>
        <strain evidence="2">S-188037</strain>
    </source>
</reference>
<dbReference type="InterPro" id="IPR018289">
    <property type="entry name" value="MULE_transposase_dom"/>
</dbReference>
<comment type="caution">
    <text evidence="2">The sequence shown here is derived from an EMBL/GenBank/DDBJ whole genome shotgun (WGS) entry which is preliminary data.</text>
</comment>
<sequence>MKRGLGISITDKQGLTGCKRGIEAVRGSPDQSYQHLVSYSNMLVEHNPGTKTTIETDTKGDFLYYFFALGVSLHGFKSWCRPAFVVYDIHLTGERGGPLLSAIGYDANGKMYPIEFAIVDSENGDSYLWFMQKLFDALGHEYSIRKDLVVCLDRPASFESAIAEVFPSACHVYCAYHIKWNIIRRYHNFAAAKAFMRAAQAYTKDGYRRAMLEELHPRHWARVKSKRARYTLVTTNIGESWNNLLLKARALPITHLVDFIRTEMMGGLECRLAAIVLAGEVGLQVPNVGAVVNQPIATAPTPECEQG</sequence>
<keyword evidence="3" id="KW-1185">Reference proteome</keyword>
<evidence type="ECO:0000313" key="2">
    <source>
        <dbReference type="EMBL" id="KAI3852134.1"/>
    </source>
</evidence>
<evidence type="ECO:0000259" key="1">
    <source>
        <dbReference type="Pfam" id="PF10551"/>
    </source>
</evidence>
<evidence type="ECO:0000313" key="3">
    <source>
        <dbReference type="Proteomes" id="UP001202328"/>
    </source>
</evidence>
<gene>
    <name evidence="2" type="ORF">MKW98_020133</name>
</gene>
<dbReference type="PANTHER" id="PTHR31973:SF187">
    <property type="entry name" value="MUTATOR TRANSPOSASE MUDRA PROTEIN"/>
    <property type="match status" value="1"/>
</dbReference>
<accession>A0AAD4X6E0</accession>
<dbReference type="Proteomes" id="UP001202328">
    <property type="component" value="Unassembled WGS sequence"/>
</dbReference>
<dbReference type="EMBL" id="JAJJMB010015809">
    <property type="protein sequence ID" value="KAI3852134.1"/>
    <property type="molecule type" value="Genomic_DNA"/>
</dbReference>
<dbReference type="AlphaFoldDB" id="A0AAD4X6E0"/>
<dbReference type="Pfam" id="PF10551">
    <property type="entry name" value="MULE"/>
    <property type="match status" value="1"/>
</dbReference>